<proteinExistence type="predicted"/>
<sequence length="199" mass="22799">MGSIYSLKSLTDLYESMMMEVSYDLHENCTHLLMSALHYLDGTEKDIEESKKIISYTINVMKAHSKEVCPYFANGETLQLSLAPYMRGVERRYGVPVFFTSDGSLPLEDELPSFRYFQLVLQWVMDQGGCNQIVVDIAGDTWKVVFSLDNGNIYDNEKGLRDGLKNDTNMKVNIFQRPGLMECYWKKGEIDDDTSCHRG</sequence>
<dbReference type="Proteomes" id="UP000571017">
    <property type="component" value="Unassembled WGS sequence"/>
</dbReference>
<gene>
    <name evidence="1" type="ORF">H0266_08805</name>
</gene>
<accession>A0A838CSK3</accession>
<protein>
    <submittedName>
        <fullName evidence="1">Uncharacterized protein</fullName>
    </submittedName>
</protein>
<evidence type="ECO:0000313" key="1">
    <source>
        <dbReference type="EMBL" id="MBA2174990.1"/>
    </source>
</evidence>
<dbReference type="EMBL" id="JACEFG010000002">
    <property type="protein sequence ID" value="MBA2174990.1"/>
    <property type="molecule type" value="Genomic_DNA"/>
</dbReference>
<comment type="caution">
    <text evidence="1">The sequence shown here is derived from an EMBL/GenBank/DDBJ whole genome shotgun (WGS) entry which is preliminary data.</text>
</comment>
<dbReference type="RefSeq" id="WP_181472039.1">
    <property type="nucleotide sequence ID" value="NZ_JACEFG010000002.1"/>
</dbReference>
<organism evidence="1 2">
    <name type="scientific">Halobacillus locisalis</name>
    <dbReference type="NCBI Taxonomy" id="220753"/>
    <lineage>
        <taxon>Bacteria</taxon>
        <taxon>Bacillati</taxon>
        <taxon>Bacillota</taxon>
        <taxon>Bacilli</taxon>
        <taxon>Bacillales</taxon>
        <taxon>Bacillaceae</taxon>
        <taxon>Halobacillus</taxon>
    </lineage>
</organism>
<name>A0A838CSK3_9BACI</name>
<evidence type="ECO:0000313" key="2">
    <source>
        <dbReference type="Proteomes" id="UP000571017"/>
    </source>
</evidence>
<dbReference type="AlphaFoldDB" id="A0A838CSK3"/>
<keyword evidence="2" id="KW-1185">Reference proteome</keyword>
<reference evidence="1 2" key="1">
    <citation type="journal article" date="2004" name="Extremophiles">
        <title>Halobacillus locisalis sp. nov., a halophilic bacterium isolated from a marine solar saltern of the Yellow Sea in Korea.</title>
        <authorList>
            <person name="Yoon J.H."/>
            <person name="Kang K.H."/>
            <person name="Oh T.K."/>
            <person name="Park Y.H."/>
        </authorList>
    </citation>
    <scope>NUCLEOTIDE SEQUENCE [LARGE SCALE GENOMIC DNA]</scope>
    <source>
        <strain evidence="1 2">KCTC 3788</strain>
    </source>
</reference>